<dbReference type="Pfam" id="PF00528">
    <property type="entry name" value="BPD_transp_1"/>
    <property type="match status" value="1"/>
</dbReference>
<evidence type="ECO:0000256" key="7">
    <source>
        <dbReference type="RuleBase" id="RU363032"/>
    </source>
</evidence>
<dbReference type="InterPro" id="IPR035906">
    <property type="entry name" value="MetI-like_sf"/>
</dbReference>
<evidence type="ECO:0000313" key="9">
    <source>
        <dbReference type="EMBL" id="TWE04931.1"/>
    </source>
</evidence>
<feature type="transmembrane region" description="Helical" evidence="7">
    <location>
        <begin position="289"/>
        <end position="308"/>
    </location>
</feature>
<dbReference type="Gene3D" id="1.10.3720.10">
    <property type="entry name" value="MetI-like"/>
    <property type="match status" value="1"/>
</dbReference>
<feature type="transmembrane region" description="Helical" evidence="7">
    <location>
        <begin position="240"/>
        <end position="257"/>
    </location>
</feature>
<keyword evidence="4 7" id="KW-0812">Transmembrane</keyword>
<accession>A0A561DNJ4</accession>
<feature type="transmembrane region" description="Helical" evidence="7">
    <location>
        <begin position="35"/>
        <end position="54"/>
    </location>
</feature>
<keyword evidence="3" id="KW-1003">Cell membrane</keyword>
<comment type="similarity">
    <text evidence="7">Belongs to the binding-protein-dependent transport system permease family.</text>
</comment>
<evidence type="ECO:0000256" key="5">
    <source>
        <dbReference type="ARBA" id="ARBA00022989"/>
    </source>
</evidence>
<dbReference type="InterPro" id="IPR000515">
    <property type="entry name" value="MetI-like"/>
</dbReference>
<keyword evidence="2 7" id="KW-0813">Transport</keyword>
<feature type="domain" description="ABC transmembrane type-1" evidence="8">
    <location>
        <begin position="96"/>
        <end position="310"/>
    </location>
</feature>
<gene>
    <name evidence="9" type="ORF">FB550_103105</name>
</gene>
<dbReference type="AlphaFoldDB" id="A0A561DNJ4"/>
<feature type="transmembrane region" description="Helical" evidence="7">
    <location>
        <begin position="102"/>
        <end position="121"/>
    </location>
</feature>
<proteinExistence type="inferred from homology"/>
<keyword evidence="5 7" id="KW-1133">Transmembrane helix</keyword>
<protein>
    <submittedName>
        <fullName evidence="9">Putative aldouronate transport system permease protein</fullName>
    </submittedName>
</protein>
<dbReference type="EMBL" id="VIVN01000003">
    <property type="protein sequence ID" value="TWE04931.1"/>
    <property type="molecule type" value="Genomic_DNA"/>
</dbReference>
<feature type="transmembrane region" description="Helical" evidence="7">
    <location>
        <begin position="186"/>
        <end position="206"/>
    </location>
</feature>
<dbReference type="PANTHER" id="PTHR43227:SF11">
    <property type="entry name" value="BLL4140 PROTEIN"/>
    <property type="match status" value="1"/>
</dbReference>
<sequence length="323" mass="36281">MEQIYQKVENGSNEVRKAEVGTKMSRNLKYMKNNYQLYLLVLPALILLIIFKYVPMYGAIIAFKDFNPLQGIMGSPWIGWKNFEKFMSTPDFMDLLKNTLKLSAFGLIFGFPVPIILALMIHRIKRVSIKKNIQLVLYAPNFISVVVVVGIVFIFLSPVGPINRLITFLGGDSVSFMTEPSYFRSIYIISDIWQFAGWASIVYLAALSNVSQDLIDAAKIDGANILQQIRHIDLPTIKPIMVIQFILAAGNIMSLGFEKAYLLQTSMNLPTSEILPTYVYKIGLQMGDYGYSTAIGLFNAVINVILLISVNQIVKRLNEGEGI</sequence>
<dbReference type="PROSITE" id="PS50928">
    <property type="entry name" value="ABC_TM1"/>
    <property type="match status" value="1"/>
</dbReference>
<evidence type="ECO:0000256" key="1">
    <source>
        <dbReference type="ARBA" id="ARBA00004651"/>
    </source>
</evidence>
<evidence type="ECO:0000256" key="2">
    <source>
        <dbReference type="ARBA" id="ARBA00022448"/>
    </source>
</evidence>
<feature type="transmembrane region" description="Helical" evidence="7">
    <location>
        <begin position="133"/>
        <end position="156"/>
    </location>
</feature>
<comment type="caution">
    <text evidence="9">The sequence shown here is derived from an EMBL/GenBank/DDBJ whole genome shotgun (WGS) entry which is preliminary data.</text>
</comment>
<reference evidence="9 10" key="1">
    <citation type="submission" date="2019-06" db="EMBL/GenBank/DDBJ databases">
        <title>Sorghum-associated microbial communities from plants grown in Nebraska, USA.</title>
        <authorList>
            <person name="Schachtman D."/>
        </authorList>
    </citation>
    <scope>NUCLEOTIDE SEQUENCE [LARGE SCALE GENOMIC DNA]</scope>
    <source>
        <strain evidence="9 10">2482</strain>
    </source>
</reference>
<evidence type="ECO:0000256" key="4">
    <source>
        <dbReference type="ARBA" id="ARBA00022692"/>
    </source>
</evidence>
<dbReference type="GO" id="GO:0005886">
    <property type="term" value="C:plasma membrane"/>
    <property type="evidence" value="ECO:0007669"/>
    <property type="project" value="UniProtKB-SubCell"/>
</dbReference>
<dbReference type="InterPro" id="IPR050809">
    <property type="entry name" value="UgpAE/MalFG_permease"/>
</dbReference>
<evidence type="ECO:0000259" key="8">
    <source>
        <dbReference type="PROSITE" id="PS50928"/>
    </source>
</evidence>
<dbReference type="Proteomes" id="UP000319671">
    <property type="component" value="Unassembled WGS sequence"/>
</dbReference>
<dbReference type="PANTHER" id="PTHR43227">
    <property type="entry name" value="BLL4140 PROTEIN"/>
    <property type="match status" value="1"/>
</dbReference>
<dbReference type="GO" id="GO:0055085">
    <property type="term" value="P:transmembrane transport"/>
    <property type="evidence" value="ECO:0007669"/>
    <property type="project" value="InterPro"/>
</dbReference>
<evidence type="ECO:0000256" key="6">
    <source>
        <dbReference type="ARBA" id="ARBA00023136"/>
    </source>
</evidence>
<keyword evidence="10" id="KW-1185">Reference proteome</keyword>
<dbReference type="SUPFAM" id="SSF161098">
    <property type="entry name" value="MetI-like"/>
    <property type="match status" value="1"/>
</dbReference>
<evidence type="ECO:0000313" key="10">
    <source>
        <dbReference type="Proteomes" id="UP000319671"/>
    </source>
</evidence>
<name>A0A561DNJ4_9BACI</name>
<comment type="subcellular location">
    <subcellularLocation>
        <location evidence="1 7">Cell membrane</location>
        <topology evidence="1 7">Multi-pass membrane protein</topology>
    </subcellularLocation>
</comment>
<dbReference type="CDD" id="cd06261">
    <property type="entry name" value="TM_PBP2"/>
    <property type="match status" value="1"/>
</dbReference>
<keyword evidence="6 7" id="KW-0472">Membrane</keyword>
<organism evidence="9 10">
    <name type="scientific">Neobacillus bataviensis</name>
    <dbReference type="NCBI Taxonomy" id="220685"/>
    <lineage>
        <taxon>Bacteria</taxon>
        <taxon>Bacillati</taxon>
        <taxon>Bacillota</taxon>
        <taxon>Bacilli</taxon>
        <taxon>Bacillales</taxon>
        <taxon>Bacillaceae</taxon>
        <taxon>Neobacillus</taxon>
    </lineage>
</organism>
<evidence type="ECO:0000256" key="3">
    <source>
        <dbReference type="ARBA" id="ARBA00022475"/>
    </source>
</evidence>